<dbReference type="InterPro" id="IPR015943">
    <property type="entry name" value="WD40/YVTN_repeat-like_dom_sf"/>
</dbReference>
<feature type="signal peptide" evidence="2">
    <location>
        <begin position="1"/>
        <end position="20"/>
    </location>
</feature>
<keyword evidence="1" id="KW-0812">Transmembrane</keyword>
<keyword evidence="1" id="KW-0472">Membrane</keyword>
<keyword evidence="2" id="KW-0732">Signal</keyword>
<dbReference type="InterPro" id="IPR058545">
    <property type="entry name" value="Beta-prop_EMC1_1st"/>
</dbReference>
<keyword evidence="5" id="KW-1185">Reference proteome</keyword>
<dbReference type="Gene3D" id="2.130.10.10">
    <property type="entry name" value="YVTN repeat-like/Quinoprotein amine dehydrogenase"/>
    <property type="match status" value="1"/>
</dbReference>
<protein>
    <recommendedName>
        <fullName evidence="3">EMC1 first beta-propeller domain-containing protein</fullName>
    </recommendedName>
</protein>
<dbReference type="SUPFAM" id="SSF50998">
    <property type="entry name" value="Quinoprotein alcohol dehydrogenase-like"/>
    <property type="match status" value="1"/>
</dbReference>
<evidence type="ECO:0000313" key="4">
    <source>
        <dbReference type="EMBL" id="KAI5083399.1"/>
    </source>
</evidence>
<dbReference type="InterPro" id="IPR011047">
    <property type="entry name" value="Quinoprotein_ADH-like_sf"/>
</dbReference>
<evidence type="ECO:0000256" key="1">
    <source>
        <dbReference type="SAM" id="Phobius"/>
    </source>
</evidence>
<dbReference type="PANTHER" id="PTHR21573:SF0">
    <property type="entry name" value="ER MEMBRANE PROTEIN COMPLEX SUBUNIT 1"/>
    <property type="match status" value="1"/>
</dbReference>
<dbReference type="GO" id="GO:0034975">
    <property type="term" value="P:protein folding in endoplasmic reticulum"/>
    <property type="evidence" value="ECO:0007669"/>
    <property type="project" value="TreeGrafter"/>
</dbReference>
<name>A0A9D4VBN3_ADICA</name>
<gene>
    <name evidence="4" type="ORF">GOP47_0003142</name>
</gene>
<organism evidence="4 5">
    <name type="scientific">Adiantum capillus-veneris</name>
    <name type="common">Maidenhair fern</name>
    <dbReference type="NCBI Taxonomy" id="13818"/>
    <lineage>
        <taxon>Eukaryota</taxon>
        <taxon>Viridiplantae</taxon>
        <taxon>Streptophyta</taxon>
        <taxon>Embryophyta</taxon>
        <taxon>Tracheophyta</taxon>
        <taxon>Polypodiopsida</taxon>
        <taxon>Polypodiidae</taxon>
        <taxon>Polypodiales</taxon>
        <taxon>Pteridineae</taxon>
        <taxon>Pteridaceae</taxon>
        <taxon>Vittarioideae</taxon>
        <taxon>Adiantum</taxon>
    </lineage>
</organism>
<dbReference type="Pfam" id="PF25293">
    <property type="entry name" value="Beta-prop_EMC1_N"/>
    <property type="match status" value="1"/>
</dbReference>
<dbReference type="GO" id="GO:0072546">
    <property type="term" value="C:EMC complex"/>
    <property type="evidence" value="ECO:0007669"/>
    <property type="project" value="InterPro"/>
</dbReference>
<proteinExistence type="predicted"/>
<dbReference type="InterPro" id="IPR026895">
    <property type="entry name" value="EMC1"/>
</dbReference>
<comment type="caution">
    <text evidence="4">The sequence shown here is derived from an EMBL/GenBank/DDBJ whole genome shotgun (WGS) entry which is preliminary data.</text>
</comment>
<feature type="chain" id="PRO_5039390097" description="EMC1 first beta-propeller domain-containing protein" evidence="2">
    <location>
        <begin position="21"/>
        <end position="929"/>
    </location>
</feature>
<dbReference type="Proteomes" id="UP000886520">
    <property type="component" value="Chromosome 3"/>
</dbReference>
<keyword evidence="1" id="KW-1133">Transmembrane helix</keyword>
<reference evidence="4" key="1">
    <citation type="submission" date="2021-01" db="EMBL/GenBank/DDBJ databases">
        <title>Adiantum capillus-veneris genome.</title>
        <authorList>
            <person name="Fang Y."/>
            <person name="Liao Q."/>
        </authorList>
    </citation>
    <scope>NUCLEOTIDE SEQUENCE</scope>
    <source>
        <strain evidence="4">H3</strain>
        <tissue evidence="4">Leaf</tissue>
    </source>
</reference>
<feature type="transmembrane region" description="Helical" evidence="1">
    <location>
        <begin position="892"/>
        <end position="914"/>
    </location>
</feature>
<dbReference type="EMBL" id="JABFUD020000002">
    <property type="protein sequence ID" value="KAI5083399.1"/>
    <property type="molecule type" value="Genomic_DNA"/>
</dbReference>
<evidence type="ECO:0000259" key="3">
    <source>
        <dbReference type="Pfam" id="PF25293"/>
    </source>
</evidence>
<dbReference type="PANTHER" id="PTHR21573">
    <property type="entry name" value="ER MEMBRANE PROTEIN COMPLEX SUBUNIT 1"/>
    <property type="match status" value="1"/>
</dbReference>
<accession>A0A9D4VBN3</accession>
<evidence type="ECO:0000256" key="2">
    <source>
        <dbReference type="SAM" id="SignalP"/>
    </source>
</evidence>
<dbReference type="OrthoDB" id="28092at2759"/>
<evidence type="ECO:0000313" key="5">
    <source>
        <dbReference type="Proteomes" id="UP000886520"/>
    </source>
</evidence>
<feature type="domain" description="EMC1 first beta-propeller" evidence="3">
    <location>
        <begin position="7"/>
        <end position="374"/>
    </location>
</feature>
<sequence>MLVLVCKKLLLAATEQNVLASLNIRDGQIIWRRMLGDADKVNGLDIASGKYLITLSGGTTLRAWSITNGDLTWETRFPPFASPPTLDVTPIQIHHLQAKMLLIFGGLQLYGVSSADGEILWRTNTANASQGGKFSLRRVLTGEDKNSLYGVGFTGASGFCVWKIYLFTGRLVMQEAATIKANICTDELVVTKHTVIGLDCDGKTIFTGHIGPVNSFSIHKTPIQSIVPDAFGKARLLRSTLEGVFALQLTDQIVLIKIGKTDHNLKVLEIFERPAVISNTLELLGNKTSVMAVQHVGLVEDCKVALRIVTIEGDKDETSSHVLDLDCERGLVQQVHISGYLRKDKSCGFRALFVMEDHSLVFVQNSKVVWTREDGLAAIAAFVAEELPPKKAEIKHINGAHRHWFKGQIEKLMAEIKGRGAQEFSLKKKKGGQLKLVQDEHGFRRLLIVLTKGGKLFALHSGSSKIVWSLLISSFRKSIQKSKAVMLKLLPWYHSIEPAQVQNPMVLVVGNSGSKADGSGILAWVDSYTGTELHSVRLRHAIEDVLPLARNALQTENLYMLMDVKRNIHVFPTLPDSLKVFQGQDSMFVFPVVDVDKSVISGYGFNLSAQMQSNPEIPSSLVFISKKVWKTDFLQRSERLVAASEIDKVESNRVMRHDLCGVLRNTLMLVATTSISISKVGENDSFKESGLAFSVMDAMTGEIWHSVWHSKAQGPVHMVKDKNWFAYYFFDSQARSYKSSTLEILETNCEDFQNQSTVMNASALNQSKKGSRMLRSENAVNIPYIKALGFIEGSTENARRFLFGAFDGQITLSGMNYVNDTSKGGTISKWMRSLGSSLAQQLNLTSVGPVEGLRKIVSVPTMSGSIVFAYGIDILLVHAVLHHHTPSYLKGFSVYVVLATIGAILFAVLMTQILPRYKRSKKLGKHITR</sequence>
<dbReference type="AlphaFoldDB" id="A0A9D4VBN3"/>